<evidence type="ECO:0000256" key="8">
    <source>
        <dbReference type="SAM" id="Coils"/>
    </source>
</evidence>
<dbReference type="InterPro" id="IPR050660">
    <property type="entry name" value="NEK_Ser/Thr_kinase"/>
</dbReference>
<keyword evidence="3" id="KW-0547">Nucleotide-binding</keyword>
<evidence type="ECO:0000259" key="10">
    <source>
        <dbReference type="PROSITE" id="PS50011"/>
    </source>
</evidence>
<feature type="domain" description="HECT" evidence="11">
    <location>
        <begin position="1061"/>
        <end position="1407"/>
    </location>
</feature>
<evidence type="ECO:0000313" key="12">
    <source>
        <dbReference type="EMBL" id="KAJ6242185.1"/>
    </source>
</evidence>
<comment type="caution">
    <text evidence="12">The sequence shown here is derived from an EMBL/GenBank/DDBJ whole genome shotgun (WGS) entry which is preliminary data.</text>
</comment>
<dbReference type="PANTHER" id="PTHR43671:SF13">
    <property type="entry name" value="SERINE_THREONINE-PROTEIN KINASE NEK2"/>
    <property type="match status" value="1"/>
</dbReference>
<evidence type="ECO:0000259" key="11">
    <source>
        <dbReference type="PROSITE" id="PS50237"/>
    </source>
</evidence>
<evidence type="ECO:0000256" key="5">
    <source>
        <dbReference type="ARBA" id="ARBA00022786"/>
    </source>
</evidence>
<dbReference type="SUPFAM" id="SSF48403">
    <property type="entry name" value="Ankyrin repeat"/>
    <property type="match status" value="1"/>
</dbReference>
<keyword evidence="5 7" id="KW-0833">Ubl conjugation pathway</keyword>
<dbReference type="Gene3D" id="3.30.2160.10">
    <property type="entry name" value="Hect, E3 ligase catalytic domain"/>
    <property type="match status" value="1"/>
</dbReference>
<feature type="active site" description="Glycyl thioester intermediate" evidence="7">
    <location>
        <position position="1371"/>
    </location>
</feature>
<proteinExistence type="predicted"/>
<dbReference type="InterPro" id="IPR000569">
    <property type="entry name" value="HECT_dom"/>
</dbReference>
<keyword evidence="8" id="KW-0175">Coiled coil</keyword>
<dbReference type="InterPro" id="IPR036770">
    <property type="entry name" value="Ankyrin_rpt-contain_sf"/>
</dbReference>
<dbReference type="Gene3D" id="3.90.1750.10">
    <property type="entry name" value="Hect, E3 ligase catalytic domains"/>
    <property type="match status" value="1"/>
</dbReference>
<reference evidence="12" key="1">
    <citation type="submission" date="2022-08" db="EMBL/GenBank/DDBJ databases">
        <title>Novel sulfate-reducing endosymbionts in the free-living metamonad Anaeramoeba.</title>
        <authorList>
            <person name="Jerlstrom-Hultqvist J."/>
            <person name="Cepicka I."/>
            <person name="Gallot-Lavallee L."/>
            <person name="Salas-Leiva D."/>
            <person name="Curtis B.A."/>
            <person name="Zahonova K."/>
            <person name="Pipaliya S."/>
            <person name="Dacks J."/>
            <person name="Roger A.J."/>
        </authorList>
    </citation>
    <scope>NUCLEOTIDE SEQUENCE</scope>
    <source>
        <strain evidence="12">Schooner1</strain>
    </source>
</reference>
<feature type="region of interest" description="Disordered" evidence="9">
    <location>
        <begin position="848"/>
        <end position="898"/>
    </location>
</feature>
<evidence type="ECO:0000256" key="4">
    <source>
        <dbReference type="ARBA" id="ARBA00022777"/>
    </source>
</evidence>
<evidence type="ECO:0000256" key="1">
    <source>
        <dbReference type="ARBA" id="ARBA00012513"/>
    </source>
</evidence>
<dbReference type="SUPFAM" id="SSF56204">
    <property type="entry name" value="Hect, E3 ligase catalytic domain"/>
    <property type="match status" value="1"/>
</dbReference>
<dbReference type="SMART" id="SM00248">
    <property type="entry name" value="ANK"/>
    <property type="match status" value="2"/>
</dbReference>
<evidence type="ECO:0000313" key="13">
    <source>
        <dbReference type="Proteomes" id="UP001150062"/>
    </source>
</evidence>
<keyword evidence="13" id="KW-1185">Reference proteome</keyword>
<feature type="compositionally biased region" description="Polar residues" evidence="9">
    <location>
        <begin position="848"/>
        <end position="865"/>
    </location>
</feature>
<dbReference type="InterPro" id="IPR035983">
    <property type="entry name" value="Hect_E3_ubiquitin_ligase"/>
</dbReference>
<dbReference type="GO" id="GO:0016301">
    <property type="term" value="F:kinase activity"/>
    <property type="evidence" value="ECO:0007669"/>
    <property type="project" value="UniProtKB-KW"/>
</dbReference>
<feature type="region of interest" description="Disordered" evidence="9">
    <location>
        <begin position="128"/>
        <end position="223"/>
    </location>
</feature>
<evidence type="ECO:0000256" key="9">
    <source>
        <dbReference type="SAM" id="MobiDB-lite"/>
    </source>
</evidence>
<dbReference type="PROSITE" id="PS50237">
    <property type="entry name" value="HECT"/>
    <property type="match status" value="1"/>
</dbReference>
<keyword evidence="6" id="KW-0067">ATP-binding</keyword>
<evidence type="ECO:0000256" key="6">
    <source>
        <dbReference type="ARBA" id="ARBA00022840"/>
    </source>
</evidence>
<dbReference type="PANTHER" id="PTHR43671">
    <property type="entry name" value="SERINE/THREONINE-PROTEIN KINASE NEK"/>
    <property type="match status" value="1"/>
</dbReference>
<keyword evidence="2" id="KW-0808">Transferase</keyword>
<feature type="domain" description="Protein kinase" evidence="10">
    <location>
        <begin position="691"/>
        <end position="1003"/>
    </location>
</feature>
<dbReference type="Pfam" id="PF00632">
    <property type="entry name" value="HECT"/>
    <property type="match status" value="1"/>
</dbReference>
<gene>
    <name evidence="12" type="ORF">M0813_22958</name>
</gene>
<evidence type="ECO:0000256" key="3">
    <source>
        <dbReference type="ARBA" id="ARBA00022741"/>
    </source>
</evidence>
<dbReference type="Gene3D" id="3.30.2410.10">
    <property type="entry name" value="Hect, E3 ligase catalytic domain"/>
    <property type="match status" value="1"/>
</dbReference>
<dbReference type="Pfam" id="PF12796">
    <property type="entry name" value="Ank_2"/>
    <property type="match status" value="1"/>
</dbReference>
<feature type="coiled-coil region" evidence="8">
    <location>
        <begin position="480"/>
        <end position="507"/>
    </location>
</feature>
<evidence type="ECO:0000256" key="2">
    <source>
        <dbReference type="ARBA" id="ARBA00022679"/>
    </source>
</evidence>
<feature type="compositionally biased region" description="Basic and acidic residues" evidence="9">
    <location>
        <begin position="182"/>
        <end position="223"/>
    </location>
</feature>
<dbReference type="PROSITE" id="PS50011">
    <property type="entry name" value="PROTEIN_KINASE_DOM"/>
    <property type="match status" value="1"/>
</dbReference>
<sequence>MTENDLHNAIKEQDIETVRSLMNKSLNLDQTQDGVTPLVRSIINYDHQIACVLISNGANIELKCQNKTPLELAENQNDETMIKILKGGVDEYMKSKKTFYEEIPLIENDSDSEISDSELILNVSDNSDVEVDHKSTKKKKKRKGSKSKKGRHKHKSKGHSKSKKKKSHHKKSKKDKKKGKEKKKEKGKEKEKGKGKGKGKGKEKEKEKEKEKGKGKGKEKEKEKGGIEIELYNKLKREKEFLEIKLNNYEIEEKERKSKPKEFLLNNIINVINTKRVLITNEMVLNIEKKINLLIKEIKDNKKKDKKRNGNGDDNNPIKRWESVYNLYLQAKQDFKTERKKCEEHWNERVPIKQYNKLVLSRDAALQKYLEYINKAKESLERVINSLSKEDHKTLNEEKGTLTLINNFLLQNIDDYKEGKVFTEKYLKSTKKALERGIFELNSRSQELLNGKISTKLIEIGSHLQEQHLDFPNKVDSTVLTKLIAELIKSQNELDQLFTKLHELEKVNKSFNKLKKIYQSEISKNKQKKQKKNSKQSGSHLSLFGTKKRDLLSEKQQLESYLEYKNDPIRLVQDKNEFRIKKKTIKFELNEFKQKKKKKKSQKKILNEEKLKKLSEEKRKLTQQKLKIKMEEKKMEELHQEIFKYFPELVEMIEFMWLDSTNIVQKRSIKKNYEELVPLKVNYFKKGKKKASSNSKIKRREIPNVFKTKLIGGDGSFKVLKRYEKRSSFGLEFQNKILKLCSLNHRCIVKPETIFLDEDWLYIQTPYYEGGDLIQWISKLHEEETDLGVKIMTVQSIFQQIFHGVSYLHNHDLLHANLNPNNIMIDQDEYGEKIIKIVGIQAYDFKVDSNSSTQSSPRMHQNQNEKGNRRKDNFEDFESLNDDDDDDDDDDDKARNDGTVRYQEQYLDYYAPEIIHDKTSLGKKKKALMDFTEKSDIYALGVMLYESVFGFTAGKKRLGKFVDFEIDQDFENKELAELLIKTLNKDPNKRPNCTDCLLMHFFTSSSLKMLKDKELIKSDEKIKLVKSFLSQLMRGRKSNKIRIRRSKLIKELTYIFLDFKDPESLLFKCQTTFIGEGAIDAGGVSNELFSHYIKLIFDPNLGLFSKTDKKSVFYLPQYEPEKNHNLSFPYDKYYCFGRVILKCLIDQRPLNLQFHPLFYHVLLNQDLNEISSTSLYFWLDQISILDDKLVKSYSQTLQMDDSSQLYISYQDSQGKTVMLNNDNRIEYIIQNCKQKLYDSRKQEFKAIQDGFKIEIDKLTIQQNNKQDIQSMVDLKNYLEKLTPTELSIVICGSLKIDSEEVLKQTDFSGWRSSDKTPDYFIQFLKENNNTQSVLRRFLRLVTGLSSIPFDGFEKRITIRKHFADILNFQTCYNVIVAPEFDSYESFLVAIQNSISSMDNSVMRETYY</sequence>
<keyword evidence="4 12" id="KW-0418">Kinase</keyword>
<feature type="compositionally biased region" description="Basic residues" evidence="9">
    <location>
        <begin position="135"/>
        <end position="181"/>
    </location>
</feature>
<feature type="coiled-coil region" evidence="8">
    <location>
        <begin position="589"/>
        <end position="641"/>
    </location>
</feature>
<dbReference type="SMART" id="SM00119">
    <property type="entry name" value="HECTc"/>
    <property type="match status" value="1"/>
</dbReference>
<dbReference type="Proteomes" id="UP001150062">
    <property type="component" value="Unassembled WGS sequence"/>
</dbReference>
<feature type="compositionally biased region" description="Acidic residues" evidence="9">
    <location>
        <begin position="875"/>
        <end position="891"/>
    </location>
</feature>
<dbReference type="SUPFAM" id="SSF56112">
    <property type="entry name" value="Protein kinase-like (PK-like)"/>
    <property type="match status" value="1"/>
</dbReference>
<organism evidence="12 13">
    <name type="scientific">Anaeramoeba flamelloides</name>
    <dbReference type="NCBI Taxonomy" id="1746091"/>
    <lineage>
        <taxon>Eukaryota</taxon>
        <taxon>Metamonada</taxon>
        <taxon>Anaeramoebidae</taxon>
        <taxon>Anaeramoeba</taxon>
    </lineage>
</organism>
<dbReference type="EMBL" id="JAOAOG010000182">
    <property type="protein sequence ID" value="KAJ6242185.1"/>
    <property type="molecule type" value="Genomic_DNA"/>
</dbReference>
<dbReference type="InterPro" id="IPR000719">
    <property type="entry name" value="Prot_kinase_dom"/>
</dbReference>
<accession>A0ABQ8YCB7</accession>
<evidence type="ECO:0000256" key="7">
    <source>
        <dbReference type="PROSITE-ProRule" id="PRU00104"/>
    </source>
</evidence>
<name>A0ABQ8YCB7_9EUKA</name>
<protein>
    <recommendedName>
        <fullName evidence="1">non-specific serine/threonine protein kinase</fullName>
        <ecNumber evidence="1">2.7.11.1</ecNumber>
    </recommendedName>
</protein>
<dbReference type="Gene3D" id="1.10.510.10">
    <property type="entry name" value="Transferase(Phosphotransferase) domain 1"/>
    <property type="match status" value="1"/>
</dbReference>
<feature type="region of interest" description="Disordered" evidence="9">
    <location>
        <begin position="522"/>
        <end position="541"/>
    </location>
</feature>
<dbReference type="Gene3D" id="1.25.40.20">
    <property type="entry name" value="Ankyrin repeat-containing domain"/>
    <property type="match status" value="1"/>
</dbReference>
<dbReference type="Pfam" id="PF00069">
    <property type="entry name" value="Pkinase"/>
    <property type="match status" value="1"/>
</dbReference>
<dbReference type="InterPro" id="IPR002110">
    <property type="entry name" value="Ankyrin_rpt"/>
</dbReference>
<feature type="compositionally biased region" description="Basic residues" evidence="9">
    <location>
        <begin position="525"/>
        <end position="534"/>
    </location>
</feature>
<dbReference type="InterPro" id="IPR011009">
    <property type="entry name" value="Kinase-like_dom_sf"/>
</dbReference>
<dbReference type="EC" id="2.7.11.1" evidence="1"/>